<keyword evidence="1" id="KW-0472">Membrane</keyword>
<evidence type="ECO:0000313" key="2">
    <source>
        <dbReference type="EMBL" id="OZG63610.1"/>
    </source>
</evidence>
<dbReference type="Pfam" id="PF04854">
    <property type="entry name" value="DUF624"/>
    <property type="match status" value="1"/>
</dbReference>
<keyword evidence="1" id="KW-1133">Transmembrane helix</keyword>
<dbReference type="InterPro" id="IPR006938">
    <property type="entry name" value="DUF624"/>
</dbReference>
<keyword evidence="3" id="KW-1185">Reference proteome</keyword>
<feature type="transmembrane region" description="Helical" evidence="1">
    <location>
        <begin position="12"/>
        <end position="37"/>
    </location>
</feature>
<keyword evidence="1" id="KW-0812">Transmembrane</keyword>
<dbReference type="RefSeq" id="WP_094730354.1">
    <property type="nucleotide sequence ID" value="NZ_MWWY01000035.1"/>
</dbReference>
<feature type="transmembrane region" description="Helical" evidence="1">
    <location>
        <begin position="178"/>
        <end position="196"/>
    </location>
</feature>
<evidence type="ECO:0000313" key="3">
    <source>
        <dbReference type="Proteomes" id="UP000216074"/>
    </source>
</evidence>
<organism evidence="2 3">
    <name type="scientific">Bifidobacterium hapali</name>
    <dbReference type="NCBI Taxonomy" id="1630172"/>
    <lineage>
        <taxon>Bacteria</taxon>
        <taxon>Bacillati</taxon>
        <taxon>Actinomycetota</taxon>
        <taxon>Actinomycetes</taxon>
        <taxon>Bifidobacteriales</taxon>
        <taxon>Bifidobacteriaceae</taxon>
        <taxon>Bifidobacterium</taxon>
    </lineage>
</organism>
<gene>
    <name evidence="2" type="ORF">BHAP_1797</name>
</gene>
<protein>
    <submittedName>
        <fullName evidence="2">Drug resistance transporter EmrB/QacA subfamily protein</fullName>
    </submittedName>
</protein>
<feature type="transmembrane region" description="Helical" evidence="1">
    <location>
        <begin position="152"/>
        <end position="171"/>
    </location>
</feature>
<comment type="caution">
    <text evidence="2">The sequence shown here is derived from an EMBL/GenBank/DDBJ whole genome shotgun (WGS) entry which is preliminary data.</text>
</comment>
<proteinExistence type="predicted"/>
<dbReference type="EMBL" id="MWWY01000035">
    <property type="protein sequence ID" value="OZG63610.1"/>
    <property type="molecule type" value="Genomic_DNA"/>
</dbReference>
<feature type="transmembrane region" description="Helical" evidence="1">
    <location>
        <begin position="106"/>
        <end position="132"/>
    </location>
</feature>
<reference evidence="2 3" key="1">
    <citation type="journal article" date="2017" name="BMC Genomics">
        <title>Comparative genomic and phylogenomic analyses of the Bifidobacteriaceae family.</title>
        <authorList>
            <person name="Lugli G.A."/>
            <person name="Milani C."/>
            <person name="Turroni F."/>
            <person name="Duranti S."/>
            <person name="Mancabelli L."/>
            <person name="Mangifesta M."/>
            <person name="Ferrario C."/>
            <person name="Modesto M."/>
            <person name="Mattarelli P."/>
            <person name="Jiri K."/>
            <person name="van Sinderen D."/>
            <person name="Ventura M."/>
        </authorList>
    </citation>
    <scope>NUCLEOTIDE SEQUENCE [LARGE SCALE GENOMIC DNA]</scope>
    <source>
        <strain evidence="2 3">DSM 100202</strain>
    </source>
</reference>
<dbReference type="OrthoDB" id="3236392at2"/>
<dbReference type="Proteomes" id="UP000216074">
    <property type="component" value="Unassembled WGS sequence"/>
</dbReference>
<feature type="transmembrane region" description="Helical" evidence="1">
    <location>
        <begin position="80"/>
        <end position="99"/>
    </location>
</feature>
<sequence length="212" mass="24047">MFAERYVTALRFVLVAFVTCVASVIHTLLGVIVVGLFPSLAATVGVFRRWALAEDRTWTIKETWLLFHRLWKSELAGANALGWLETGLWAVLLFDYWVVNFHVTSVFGTFVAGFLFFVMIFVLLVTAVSWVLHAHFSENVMWVFRMSIQMIIARPLMSLILACGELAVLAACWQWPGLFMTFGWSFPAAVATWVVWQYGKLPGFSPASREKK</sequence>
<accession>A0A261FWP9</accession>
<dbReference type="AlphaFoldDB" id="A0A261FWP9"/>
<evidence type="ECO:0000256" key="1">
    <source>
        <dbReference type="SAM" id="Phobius"/>
    </source>
</evidence>
<name>A0A261FWP9_9BIFI</name>